<evidence type="ECO:0000256" key="3">
    <source>
        <dbReference type="ARBA" id="ARBA00008343"/>
    </source>
</evidence>
<dbReference type="Gene3D" id="3.90.79.10">
    <property type="entry name" value="Nucleoside Triphosphate Pyrophosphohydrolase"/>
    <property type="match status" value="1"/>
</dbReference>
<dbReference type="Pfam" id="PF10576">
    <property type="entry name" value="EndIII_4Fe-2S"/>
    <property type="match status" value="1"/>
</dbReference>
<sequence length="353" mass="39744">MTETDSTFAQRLLRWFDVHGRHDLPWQIERSPYTTWVSEVMLQQTQVSAVIPYFRQFIDRFPDVHALATADEDAVFAHWSGLGYYSRARNLHAAAKLCVELHDGHIPNDPDALLALPGIGRSTAGAILAQAYGLPYPILDGNVRRVLARYLGIEEWPGSAAAQRRLWDFAQNRVAADRTADYTQAQMDLGSMICKPRKPRCAECPLQSDCQALAMERTNRIPVAKPRRERPTRHAVAAILMHEDRVLLIKRPPAGIWSSLWTLPQADTTESLLDSLPRVAAQLAAPVALEPIEHAFSHYDLRLQPLHFGTIELSPQISDRNDVRWLGYAELNDVGLPAPIRTLLAHTILRKPQ</sequence>
<comment type="similarity">
    <text evidence="3 14">Belongs to the Nth/MutY family.</text>
</comment>
<dbReference type="InterPro" id="IPR029119">
    <property type="entry name" value="MutY_C"/>
</dbReference>
<name>A0ABU7V1Z7_9GAMM</name>
<evidence type="ECO:0000256" key="2">
    <source>
        <dbReference type="ARBA" id="ARBA00002933"/>
    </source>
</evidence>
<evidence type="ECO:0000256" key="14">
    <source>
        <dbReference type="RuleBase" id="RU365096"/>
    </source>
</evidence>
<dbReference type="InterPro" id="IPR011257">
    <property type="entry name" value="DNA_glycosylase"/>
</dbReference>
<dbReference type="PROSITE" id="PS00764">
    <property type="entry name" value="ENDONUCLEASE_III_1"/>
    <property type="match status" value="1"/>
</dbReference>
<dbReference type="PANTHER" id="PTHR42944:SF1">
    <property type="entry name" value="ADENINE DNA GLYCOSYLASE"/>
    <property type="match status" value="1"/>
</dbReference>
<dbReference type="InterPro" id="IPR003265">
    <property type="entry name" value="HhH-GPD_domain"/>
</dbReference>
<dbReference type="Pfam" id="PF00633">
    <property type="entry name" value="HHH"/>
    <property type="match status" value="1"/>
</dbReference>
<dbReference type="InterPro" id="IPR003651">
    <property type="entry name" value="Endonuclease3_FeS-loop_motif"/>
</dbReference>
<evidence type="ECO:0000256" key="8">
    <source>
        <dbReference type="ARBA" id="ARBA00022763"/>
    </source>
</evidence>
<comment type="caution">
    <text evidence="16">The sequence shown here is derived from an EMBL/GenBank/DDBJ whole genome shotgun (WGS) entry which is preliminary data.</text>
</comment>
<evidence type="ECO:0000256" key="9">
    <source>
        <dbReference type="ARBA" id="ARBA00022801"/>
    </source>
</evidence>
<dbReference type="CDD" id="cd03431">
    <property type="entry name" value="NUDIX_DNA_Glycosylase_C-MutY"/>
    <property type="match status" value="1"/>
</dbReference>
<evidence type="ECO:0000256" key="10">
    <source>
        <dbReference type="ARBA" id="ARBA00023004"/>
    </source>
</evidence>
<evidence type="ECO:0000256" key="6">
    <source>
        <dbReference type="ARBA" id="ARBA00022485"/>
    </source>
</evidence>
<keyword evidence="7" id="KW-0479">Metal-binding</keyword>
<dbReference type="Gene3D" id="1.10.1670.10">
    <property type="entry name" value="Helix-hairpin-Helix base-excision DNA repair enzymes (C-terminal)"/>
    <property type="match status" value="1"/>
</dbReference>
<dbReference type="Gene3D" id="1.10.340.30">
    <property type="entry name" value="Hypothetical protein, domain 2"/>
    <property type="match status" value="1"/>
</dbReference>
<dbReference type="Pfam" id="PF14815">
    <property type="entry name" value="NUDIX_4"/>
    <property type="match status" value="1"/>
</dbReference>
<proteinExistence type="inferred from homology"/>
<feature type="domain" description="HhH-GPD" evidence="15">
    <location>
        <begin position="41"/>
        <end position="192"/>
    </location>
</feature>
<dbReference type="InterPro" id="IPR015797">
    <property type="entry name" value="NUDIX_hydrolase-like_dom_sf"/>
</dbReference>
<keyword evidence="17" id="KW-1185">Reference proteome</keyword>
<keyword evidence="10 14" id="KW-0408">Iron</keyword>
<reference evidence="16 17" key="1">
    <citation type="submission" date="2024-01" db="EMBL/GenBank/DDBJ databases">
        <title>Novel species of the genus Luteimonas isolated from rivers.</title>
        <authorList>
            <person name="Lu H."/>
        </authorList>
    </citation>
    <scope>NUCLEOTIDE SEQUENCE [LARGE SCALE GENOMIC DNA]</scope>
    <source>
        <strain evidence="16 17">FXH3W</strain>
    </source>
</reference>
<keyword evidence="8 14" id="KW-0227">DNA damage</keyword>
<comment type="function">
    <text evidence="2">Adenine glycosylase active on G-A mispairs. MutY also corrects error-prone DNA synthesis past GO lesions which are due to the oxidatively damaged form of guanine: 7,8-dihydro-8-oxoguanine (8-oxo-dGTP).</text>
</comment>
<dbReference type="InterPro" id="IPR023170">
    <property type="entry name" value="HhH_base_excis_C"/>
</dbReference>
<dbReference type="InterPro" id="IPR004035">
    <property type="entry name" value="Endouclease-III_FeS-bd_BS"/>
</dbReference>
<accession>A0ABU7V1Z7</accession>
<dbReference type="SMART" id="SM00525">
    <property type="entry name" value="FES"/>
    <property type="match status" value="1"/>
</dbReference>
<comment type="cofactor">
    <cofactor evidence="14">
        <name>[4Fe-4S] cluster</name>
        <dbReference type="ChEBI" id="CHEBI:49883"/>
    </cofactor>
    <text evidence="14">Binds 1 [4Fe-4S] cluster.</text>
</comment>
<keyword evidence="12" id="KW-0234">DNA repair</keyword>
<dbReference type="InterPro" id="IPR004036">
    <property type="entry name" value="Endonuclease-III-like_CS2"/>
</dbReference>
<keyword evidence="6" id="KW-0004">4Fe-4S</keyword>
<dbReference type="PROSITE" id="PS01155">
    <property type="entry name" value="ENDONUCLEASE_III_2"/>
    <property type="match status" value="1"/>
</dbReference>
<evidence type="ECO:0000256" key="11">
    <source>
        <dbReference type="ARBA" id="ARBA00023014"/>
    </source>
</evidence>
<evidence type="ECO:0000259" key="15">
    <source>
        <dbReference type="SMART" id="SM00478"/>
    </source>
</evidence>
<evidence type="ECO:0000313" key="16">
    <source>
        <dbReference type="EMBL" id="MEF2156365.1"/>
    </source>
</evidence>
<dbReference type="EC" id="3.2.2.31" evidence="4 14"/>
<dbReference type="InterPro" id="IPR000445">
    <property type="entry name" value="HhH_motif"/>
</dbReference>
<dbReference type="SUPFAM" id="SSF55811">
    <property type="entry name" value="Nudix"/>
    <property type="match status" value="1"/>
</dbReference>
<evidence type="ECO:0000256" key="4">
    <source>
        <dbReference type="ARBA" id="ARBA00012045"/>
    </source>
</evidence>
<dbReference type="Pfam" id="PF00730">
    <property type="entry name" value="HhH-GPD"/>
    <property type="match status" value="1"/>
</dbReference>
<protein>
    <recommendedName>
        <fullName evidence="5 14">Adenine DNA glycosylase</fullName>
        <ecNumber evidence="4 14">3.2.2.31</ecNumber>
    </recommendedName>
</protein>
<evidence type="ECO:0000313" key="17">
    <source>
        <dbReference type="Proteomes" id="UP001356170"/>
    </source>
</evidence>
<gene>
    <name evidence="16" type="primary">mutY</name>
    <name evidence="16" type="ORF">V3390_09035</name>
</gene>
<dbReference type="SUPFAM" id="SSF48150">
    <property type="entry name" value="DNA-glycosylase"/>
    <property type="match status" value="1"/>
</dbReference>
<organism evidence="16 17">
    <name type="scientific">Aquilutibacter rugosus</name>
    <dbReference type="NCBI Taxonomy" id="3115820"/>
    <lineage>
        <taxon>Bacteria</taxon>
        <taxon>Pseudomonadati</taxon>
        <taxon>Pseudomonadota</taxon>
        <taxon>Gammaproteobacteria</taxon>
        <taxon>Lysobacterales</taxon>
        <taxon>Lysobacteraceae</taxon>
        <taxon>Aquilutibacter</taxon>
    </lineage>
</organism>
<evidence type="ECO:0000256" key="12">
    <source>
        <dbReference type="ARBA" id="ARBA00023204"/>
    </source>
</evidence>
<keyword evidence="13 14" id="KW-0326">Glycosidase</keyword>
<keyword evidence="9" id="KW-0378">Hydrolase</keyword>
<dbReference type="CDD" id="cd00056">
    <property type="entry name" value="ENDO3c"/>
    <property type="match status" value="1"/>
</dbReference>
<keyword evidence="11" id="KW-0411">Iron-sulfur</keyword>
<dbReference type="Proteomes" id="UP001356170">
    <property type="component" value="Unassembled WGS sequence"/>
</dbReference>
<dbReference type="EMBL" id="JAZHBO010000002">
    <property type="protein sequence ID" value="MEF2156365.1"/>
    <property type="molecule type" value="Genomic_DNA"/>
</dbReference>
<evidence type="ECO:0000256" key="5">
    <source>
        <dbReference type="ARBA" id="ARBA00022023"/>
    </source>
</evidence>
<evidence type="ECO:0000256" key="13">
    <source>
        <dbReference type="ARBA" id="ARBA00023295"/>
    </source>
</evidence>
<dbReference type="NCBIfam" id="TIGR01084">
    <property type="entry name" value="mutY"/>
    <property type="match status" value="1"/>
</dbReference>
<dbReference type="InterPro" id="IPR044298">
    <property type="entry name" value="MIG/MutY"/>
</dbReference>
<dbReference type="SMART" id="SM00478">
    <property type="entry name" value="ENDO3c"/>
    <property type="match status" value="1"/>
</dbReference>
<dbReference type="PANTHER" id="PTHR42944">
    <property type="entry name" value="ADENINE DNA GLYCOSYLASE"/>
    <property type="match status" value="1"/>
</dbReference>
<dbReference type="InterPro" id="IPR005760">
    <property type="entry name" value="A/G_AdeGlyc_MutY"/>
</dbReference>
<dbReference type="RefSeq" id="WP_331704157.1">
    <property type="nucleotide sequence ID" value="NZ_JAZHBO010000002.1"/>
</dbReference>
<evidence type="ECO:0000256" key="1">
    <source>
        <dbReference type="ARBA" id="ARBA00000843"/>
    </source>
</evidence>
<comment type="catalytic activity">
    <reaction evidence="1 14">
        <text>Hydrolyzes free adenine bases from 7,8-dihydro-8-oxoguanine:adenine mismatched double-stranded DNA, leaving an apurinic site.</text>
        <dbReference type="EC" id="3.2.2.31"/>
    </reaction>
</comment>
<evidence type="ECO:0000256" key="7">
    <source>
        <dbReference type="ARBA" id="ARBA00022723"/>
    </source>
</evidence>